<protein>
    <submittedName>
        <fullName evidence="1">C39 family peptidase</fullName>
    </submittedName>
</protein>
<dbReference type="AlphaFoldDB" id="A0A7T9DJR2"/>
<accession>A0A7T9DJR2</accession>
<dbReference type="Pfam" id="PF09778">
    <property type="entry name" value="Guanylate_cyc_2"/>
    <property type="match status" value="1"/>
</dbReference>
<organism evidence="1">
    <name type="scientific">Candidatus Iainarchaeum sp</name>
    <dbReference type="NCBI Taxonomy" id="3101447"/>
    <lineage>
        <taxon>Archaea</taxon>
        <taxon>Candidatus Iainarchaeota</taxon>
        <taxon>Candidatus Iainarchaeia</taxon>
        <taxon>Candidatus Iainarchaeales</taxon>
        <taxon>Candidatus Iainarchaeaceae</taxon>
        <taxon>Candidatus Iainarchaeum</taxon>
    </lineage>
</organism>
<name>A0A7T9DJR2_9ARCH</name>
<dbReference type="EMBL" id="CP064981">
    <property type="protein sequence ID" value="QQR92531.1"/>
    <property type="molecule type" value="Genomic_DNA"/>
</dbReference>
<reference evidence="1" key="1">
    <citation type="submission" date="2020-11" db="EMBL/GenBank/DDBJ databases">
        <title>Connecting structure to function with the recovery of over 1000 high-quality activated sludge metagenome-assembled genomes encoding full-length rRNA genes using long-read sequencing.</title>
        <authorList>
            <person name="Singleton C.M."/>
            <person name="Petriglieri F."/>
            <person name="Kristensen J.M."/>
            <person name="Kirkegaard R.H."/>
            <person name="Michaelsen T.Y."/>
            <person name="Andersen M.H."/>
            <person name="Karst S.M."/>
            <person name="Dueholm M.S."/>
            <person name="Nielsen P.H."/>
            <person name="Albertsen M."/>
        </authorList>
    </citation>
    <scope>NUCLEOTIDE SEQUENCE</scope>
    <source>
        <strain evidence="1">Fred_18-Q3-R57-64_BAT3C.431</strain>
    </source>
</reference>
<evidence type="ECO:0000313" key="1">
    <source>
        <dbReference type="EMBL" id="QQR92531.1"/>
    </source>
</evidence>
<sequence length="223" mass="25084">MAPSSVSDKVLIPDVPYYMMPQDDPGHCYQVSMKVVLEYFLHKQFPLEELDRLTGRKGDFWTWGAQVVSALDELGLRVKYYSSADIAPFMEGADYMRRAYPNAAEKAISKTDMPVMIRATKNVVGSGLFEIRKLSTSDICDHLRQGNLVIVNLDLNVLYRKPGAYGGHSIVVVGYDADAMYVHESNFYYQSPYKRVLKADFEAARAAEGIDFDVIVVYGPRAT</sequence>
<dbReference type="Proteomes" id="UP000596004">
    <property type="component" value="Chromosome"/>
</dbReference>
<proteinExistence type="predicted"/>
<dbReference type="Gene3D" id="3.90.70.10">
    <property type="entry name" value="Cysteine proteinases"/>
    <property type="match status" value="1"/>
</dbReference>
<gene>
    <name evidence="1" type="ORF">IPJ89_05290</name>
</gene>
<dbReference type="InterPro" id="IPR018616">
    <property type="entry name" value="GUCD1"/>
</dbReference>